<keyword evidence="6 10" id="KW-0378">Hydrolase</keyword>
<evidence type="ECO:0000313" key="11">
    <source>
        <dbReference type="EMBL" id="KJY71445.1"/>
    </source>
</evidence>
<evidence type="ECO:0000256" key="4">
    <source>
        <dbReference type="ARBA" id="ARBA00022730"/>
    </source>
</evidence>
<comment type="subcellular location">
    <subcellularLocation>
        <location evidence="10">Cytoplasm</location>
    </subcellularLocation>
</comment>
<dbReference type="GO" id="GO:0046872">
    <property type="term" value="F:metal ion binding"/>
    <property type="evidence" value="ECO:0007669"/>
    <property type="project" value="UniProtKB-KW"/>
</dbReference>
<dbReference type="AlphaFoldDB" id="A0A837G4X1"/>
<feature type="binding site" evidence="10">
    <location>
        <position position="277"/>
    </location>
    <ligand>
        <name>Zn(2+)</name>
        <dbReference type="ChEBI" id="CHEBI:29105"/>
    </ligand>
</feature>
<dbReference type="InterPro" id="IPR004881">
    <property type="entry name" value="Ribosome_biogen_GTPase_RsgA"/>
</dbReference>
<evidence type="ECO:0000256" key="9">
    <source>
        <dbReference type="ARBA" id="ARBA00023134"/>
    </source>
</evidence>
<feature type="binding site" evidence="10">
    <location>
        <begin position="196"/>
        <end position="204"/>
    </location>
    <ligand>
        <name>GTP</name>
        <dbReference type="ChEBI" id="CHEBI:37565"/>
    </ligand>
</feature>
<keyword evidence="4 10" id="KW-0699">rRNA-binding</keyword>
<name>A0A837G4X1_9VIBR</name>
<sequence length="351" mass="39151">MNIIPKQPLNLPQLGWNNLFQQQLTLEELEHSRVARVVEHHRGGYKLLSEDGETTLAIHKSLPMMTVGDWLLLDKQGGFERLLDRQSLFARKAAGSKVAEQLIAANVSTLFIVCALNDDFNLSRIERYLATSNEAEVEPVIVLTKADLVTDAEEKRQQVQQLDPLLMVEMLNALDGEQYTSLSSWCKSGSTVAFMGSSGVGKSTLVNGLLGDSVQLTGSIRESDSKGRHTTTGRSMHFLPSGGVLIDTPGMRELQLFDCADGVAETFSDIEAFAEKCRFSDCQHDREPGCAVINAIETGQLEQRRLNNYLKLMREQQRNSATLAERRASYKQQAKMYRNIQTASRSRKQSL</sequence>
<dbReference type="EMBL" id="JXXR01000016">
    <property type="protein sequence ID" value="KJY71445.1"/>
    <property type="molecule type" value="Genomic_DNA"/>
</dbReference>
<keyword evidence="1 10" id="KW-0963">Cytoplasm</keyword>
<reference evidence="11" key="1">
    <citation type="journal article" date="2015" name="BMC Genomics">
        <title>Genome mining reveals unlocked bioactive potential of marine Gram-negative bacteria.</title>
        <authorList>
            <person name="Machado H."/>
            <person name="Sonnenschein E.C."/>
            <person name="Melchiorsen J."/>
            <person name="Gram L."/>
        </authorList>
    </citation>
    <scope>NUCLEOTIDE SEQUENCE</scope>
    <source>
        <strain evidence="11">S2052</strain>
    </source>
</reference>
<dbReference type="InterPro" id="IPR030378">
    <property type="entry name" value="G_CP_dom"/>
</dbReference>
<dbReference type="GO" id="GO:0005737">
    <property type="term" value="C:cytoplasm"/>
    <property type="evidence" value="ECO:0007669"/>
    <property type="project" value="UniProtKB-SubCell"/>
</dbReference>
<dbReference type="GO" id="GO:0042274">
    <property type="term" value="P:ribosomal small subunit biogenesis"/>
    <property type="evidence" value="ECO:0007669"/>
    <property type="project" value="UniProtKB-UniRule"/>
</dbReference>
<feature type="binding site" evidence="10">
    <location>
        <position position="284"/>
    </location>
    <ligand>
        <name>Zn(2+)</name>
        <dbReference type="ChEBI" id="CHEBI:29105"/>
    </ligand>
</feature>
<dbReference type="CDD" id="cd01854">
    <property type="entry name" value="YjeQ_EngC"/>
    <property type="match status" value="1"/>
</dbReference>
<dbReference type="RefSeq" id="WP_045986510.1">
    <property type="nucleotide sequence ID" value="NZ_CP063052.1"/>
</dbReference>
<comment type="function">
    <text evidence="10">One of several proteins that assist in the late maturation steps of the functional core of the 30S ribosomal subunit. Helps release RbfA from mature subunits. May play a role in the assembly of ribosomal proteins into the subunit. Circularly permuted GTPase that catalyzes slow GTP hydrolysis, GTPase activity is stimulated by the 30S ribosomal subunit.</text>
</comment>
<evidence type="ECO:0000256" key="5">
    <source>
        <dbReference type="ARBA" id="ARBA00022741"/>
    </source>
</evidence>
<proteinExistence type="inferred from homology"/>
<keyword evidence="8 10" id="KW-0694">RNA-binding</keyword>
<feature type="binding site" evidence="10">
    <location>
        <begin position="144"/>
        <end position="147"/>
    </location>
    <ligand>
        <name>GTP</name>
        <dbReference type="ChEBI" id="CHEBI:37565"/>
    </ligand>
</feature>
<dbReference type="PANTHER" id="PTHR32120">
    <property type="entry name" value="SMALL RIBOSOMAL SUBUNIT BIOGENESIS GTPASE RSGA"/>
    <property type="match status" value="1"/>
</dbReference>
<evidence type="ECO:0000256" key="1">
    <source>
        <dbReference type="ARBA" id="ARBA00022490"/>
    </source>
</evidence>
<feature type="binding site" evidence="10">
    <location>
        <position position="282"/>
    </location>
    <ligand>
        <name>Zn(2+)</name>
        <dbReference type="ChEBI" id="CHEBI:29105"/>
    </ligand>
</feature>
<evidence type="ECO:0000256" key="2">
    <source>
        <dbReference type="ARBA" id="ARBA00022517"/>
    </source>
</evidence>
<dbReference type="NCBIfam" id="TIGR00157">
    <property type="entry name" value="ribosome small subunit-dependent GTPase A"/>
    <property type="match status" value="1"/>
</dbReference>
<comment type="cofactor">
    <cofactor evidence="10">
        <name>Zn(2+)</name>
        <dbReference type="ChEBI" id="CHEBI:29105"/>
    </cofactor>
    <text evidence="10">Binds 1 zinc ion per subunit.</text>
</comment>
<dbReference type="GO" id="GO:0005525">
    <property type="term" value="F:GTP binding"/>
    <property type="evidence" value="ECO:0007669"/>
    <property type="project" value="UniProtKB-UniRule"/>
</dbReference>
<evidence type="ECO:0000256" key="10">
    <source>
        <dbReference type="HAMAP-Rule" id="MF_01820"/>
    </source>
</evidence>
<keyword evidence="9 10" id="KW-0342">GTP-binding</keyword>
<organism evidence="11">
    <name type="scientific">Vibrio coralliilyticus</name>
    <dbReference type="NCBI Taxonomy" id="190893"/>
    <lineage>
        <taxon>Bacteria</taxon>
        <taxon>Pseudomonadati</taxon>
        <taxon>Pseudomonadota</taxon>
        <taxon>Gammaproteobacteria</taxon>
        <taxon>Vibrionales</taxon>
        <taxon>Vibrionaceae</taxon>
        <taxon>Vibrio</taxon>
    </lineage>
</organism>
<evidence type="ECO:0000256" key="3">
    <source>
        <dbReference type="ARBA" id="ARBA00022723"/>
    </source>
</evidence>
<gene>
    <name evidence="10" type="primary">rsgA</name>
    <name evidence="11" type="ORF">TW71_15675</name>
</gene>
<dbReference type="PROSITE" id="PS50936">
    <property type="entry name" value="ENGC_GTPASE"/>
    <property type="match status" value="1"/>
</dbReference>
<accession>A0A837G4X1</accession>
<keyword evidence="2 10" id="KW-0690">Ribosome biogenesis</keyword>
<evidence type="ECO:0000256" key="8">
    <source>
        <dbReference type="ARBA" id="ARBA00022884"/>
    </source>
</evidence>
<evidence type="ECO:0000256" key="7">
    <source>
        <dbReference type="ARBA" id="ARBA00022833"/>
    </source>
</evidence>
<dbReference type="HAMAP" id="MF_01820">
    <property type="entry name" value="GTPase_RsgA"/>
    <property type="match status" value="1"/>
</dbReference>
<keyword evidence="7 10" id="KW-0862">Zinc</keyword>
<dbReference type="InterPro" id="IPR010914">
    <property type="entry name" value="RsgA_GTPase_dom"/>
</dbReference>
<comment type="subunit">
    <text evidence="10">Monomer. Associates with 30S ribosomal subunit, binds 16S rRNA.</text>
</comment>
<dbReference type="PROSITE" id="PS51721">
    <property type="entry name" value="G_CP"/>
    <property type="match status" value="1"/>
</dbReference>
<comment type="caution">
    <text evidence="11">The sequence shown here is derived from an EMBL/GenBank/DDBJ whole genome shotgun (WGS) entry which is preliminary data.</text>
</comment>
<dbReference type="Gene3D" id="1.10.40.50">
    <property type="entry name" value="Probable gtpase engc, domain 3"/>
    <property type="match status" value="1"/>
</dbReference>
<dbReference type="EC" id="3.6.1.-" evidence="10"/>
<comment type="similarity">
    <text evidence="10">Belongs to the TRAFAC class YlqF/YawG GTPase family. RsgA subfamily.</text>
</comment>
<dbReference type="Pfam" id="PF03193">
    <property type="entry name" value="RsgA_GTPase"/>
    <property type="match status" value="1"/>
</dbReference>
<dbReference type="SUPFAM" id="SSF52540">
    <property type="entry name" value="P-loop containing nucleoside triphosphate hydrolases"/>
    <property type="match status" value="1"/>
</dbReference>
<dbReference type="GO" id="GO:0019843">
    <property type="term" value="F:rRNA binding"/>
    <property type="evidence" value="ECO:0007669"/>
    <property type="project" value="UniProtKB-KW"/>
</dbReference>
<dbReference type="PANTHER" id="PTHR32120:SF10">
    <property type="entry name" value="SMALL RIBOSOMAL SUBUNIT BIOGENESIS GTPASE RSGA"/>
    <property type="match status" value="1"/>
</dbReference>
<evidence type="ECO:0000256" key="6">
    <source>
        <dbReference type="ARBA" id="ARBA00022801"/>
    </source>
</evidence>
<dbReference type="InterPro" id="IPR027417">
    <property type="entry name" value="P-loop_NTPase"/>
</dbReference>
<keyword evidence="5 10" id="KW-0547">Nucleotide-binding</keyword>
<feature type="binding site" evidence="10">
    <location>
        <position position="290"/>
    </location>
    <ligand>
        <name>Zn(2+)</name>
        <dbReference type="ChEBI" id="CHEBI:29105"/>
    </ligand>
</feature>
<dbReference type="GO" id="GO:0003924">
    <property type="term" value="F:GTPase activity"/>
    <property type="evidence" value="ECO:0007669"/>
    <property type="project" value="UniProtKB-UniRule"/>
</dbReference>
<dbReference type="Gene3D" id="3.40.50.300">
    <property type="entry name" value="P-loop containing nucleotide triphosphate hydrolases"/>
    <property type="match status" value="1"/>
</dbReference>
<protein>
    <recommendedName>
        <fullName evidence="10">Small ribosomal subunit biogenesis GTPase RsgA</fullName>
        <ecNumber evidence="10">3.6.1.-</ecNumber>
    </recommendedName>
</protein>
<keyword evidence="3 10" id="KW-0479">Metal-binding</keyword>